<comment type="similarity">
    <text evidence="1">Belongs to the TRAFAC class translation factor GTPase superfamily. Classic translation factor GTPase family. IF-2 subfamily.</text>
</comment>
<dbReference type="PROSITE" id="PS51722">
    <property type="entry name" value="G_TR_2"/>
    <property type="match status" value="1"/>
</dbReference>
<keyword evidence="3" id="KW-0547">Nucleotide-binding</keyword>
<dbReference type="SUPFAM" id="SSF52540">
    <property type="entry name" value="P-loop containing nucleoside triphosphate hydrolases"/>
    <property type="match status" value="1"/>
</dbReference>
<evidence type="ECO:0000256" key="2">
    <source>
        <dbReference type="ARBA" id="ARBA00022540"/>
    </source>
</evidence>
<evidence type="ECO:0000313" key="8">
    <source>
        <dbReference type="Proteomes" id="UP000252519"/>
    </source>
</evidence>
<evidence type="ECO:0000313" key="7">
    <source>
        <dbReference type="EMBL" id="RCN27107.1"/>
    </source>
</evidence>
<feature type="non-terminal residue" evidence="7">
    <location>
        <position position="257"/>
    </location>
</feature>
<gene>
    <name evidence="7" type="ORF">ANCCAN_27161</name>
</gene>
<organism evidence="7 8">
    <name type="scientific">Ancylostoma caninum</name>
    <name type="common">Dog hookworm</name>
    <dbReference type="NCBI Taxonomy" id="29170"/>
    <lineage>
        <taxon>Eukaryota</taxon>
        <taxon>Metazoa</taxon>
        <taxon>Ecdysozoa</taxon>
        <taxon>Nematoda</taxon>
        <taxon>Chromadorea</taxon>
        <taxon>Rhabditida</taxon>
        <taxon>Rhabditina</taxon>
        <taxon>Rhabditomorpha</taxon>
        <taxon>Strongyloidea</taxon>
        <taxon>Ancylostomatidae</taxon>
        <taxon>Ancylostomatinae</taxon>
        <taxon>Ancylostoma</taxon>
    </lineage>
</organism>
<dbReference type="Proteomes" id="UP000252519">
    <property type="component" value="Unassembled WGS sequence"/>
</dbReference>
<protein>
    <submittedName>
        <fullName evidence="7">Elongation factor Tu GTP binding domain protein</fullName>
    </submittedName>
</protein>
<keyword evidence="4" id="KW-0648">Protein biosynthesis</keyword>
<dbReference type="PANTHER" id="PTHR43381">
    <property type="entry name" value="TRANSLATION INITIATION FACTOR IF-2-RELATED"/>
    <property type="match status" value="1"/>
</dbReference>
<proteinExistence type="inferred from homology"/>
<dbReference type="InterPro" id="IPR000795">
    <property type="entry name" value="T_Tr_GTP-bd_dom"/>
</dbReference>
<evidence type="ECO:0000256" key="5">
    <source>
        <dbReference type="ARBA" id="ARBA00023134"/>
    </source>
</evidence>
<dbReference type="InterPro" id="IPR027417">
    <property type="entry name" value="P-loop_NTPase"/>
</dbReference>
<keyword evidence="5" id="KW-0342">GTP-binding</keyword>
<dbReference type="GO" id="GO:0005525">
    <property type="term" value="F:GTP binding"/>
    <property type="evidence" value="ECO:0007669"/>
    <property type="project" value="UniProtKB-KW"/>
</dbReference>
<dbReference type="GO" id="GO:0003743">
    <property type="term" value="F:translation initiation factor activity"/>
    <property type="evidence" value="ECO:0007669"/>
    <property type="project" value="UniProtKB-KW"/>
</dbReference>
<feature type="domain" description="Tr-type G" evidence="6">
    <location>
        <begin position="1"/>
        <end position="216"/>
    </location>
</feature>
<evidence type="ECO:0000256" key="3">
    <source>
        <dbReference type="ARBA" id="ARBA00022741"/>
    </source>
</evidence>
<dbReference type="OrthoDB" id="4928at2759"/>
<dbReference type="PANTHER" id="PTHR43381:SF4">
    <property type="entry name" value="EUKARYOTIC TRANSLATION INITIATION FACTOR 5B"/>
    <property type="match status" value="1"/>
</dbReference>
<keyword evidence="7" id="KW-0251">Elongation factor</keyword>
<evidence type="ECO:0000256" key="4">
    <source>
        <dbReference type="ARBA" id="ARBA00022917"/>
    </source>
</evidence>
<dbReference type="GO" id="GO:0003746">
    <property type="term" value="F:translation elongation factor activity"/>
    <property type="evidence" value="ECO:0007669"/>
    <property type="project" value="UniProtKB-KW"/>
</dbReference>
<reference evidence="7 8" key="1">
    <citation type="submission" date="2014-10" db="EMBL/GenBank/DDBJ databases">
        <title>Draft genome of the hookworm Ancylostoma caninum.</title>
        <authorList>
            <person name="Mitreva M."/>
        </authorList>
    </citation>
    <scope>NUCLEOTIDE SEQUENCE [LARGE SCALE GENOMIC DNA]</scope>
    <source>
        <strain evidence="7 8">Baltimore</strain>
    </source>
</reference>
<dbReference type="CDD" id="cd01887">
    <property type="entry name" value="IF2_eIF5B"/>
    <property type="match status" value="1"/>
</dbReference>
<sequence>MLDTIRRTNVQDGEAGGITQQIGATQVPADAIKERCKQVRDFSPDSVKIPGFLIIDTPGHESFSNLRSRGSSLCDFAILVVDIMHGLEPQTIESLKLLLKRKHHLFLSHSMHKLFNLIQIIHLFNTKIDRLYGYESNPRKDVYQHLKSQPQNTQLEFKERYEKIVGEFAEQAVNVCLSNQNKDVDEYVSMVPTSAFLGDGIGNLMAYIVATTQKYHAKKLSFCDELDATVMEVKAIPGLGTTIDVILVNGRLRVGDI</sequence>
<dbReference type="InterPro" id="IPR015760">
    <property type="entry name" value="TIF_IF2"/>
</dbReference>
<dbReference type="AlphaFoldDB" id="A0A368FAA2"/>
<name>A0A368FAA2_ANCCA</name>
<dbReference type="Gene3D" id="3.40.50.300">
    <property type="entry name" value="P-loop containing nucleotide triphosphate hydrolases"/>
    <property type="match status" value="1"/>
</dbReference>
<dbReference type="Pfam" id="PF00009">
    <property type="entry name" value="GTP_EFTU"/>
    <property type="match status" value="1"/>
</dbReference>
<dbReference type="EMBL" id="JOJR01004971">
    <property type="protein sequence ID" value="RCN27107.1"/>
    <property type="molecule type" value="Genomic_DNA"/>
</dbReference>
<keyword evidence="8" id="KW-1185">Reference proteome</keyword>
<dbReference type="Gene3D" id="2.40.30.10">
    <property type="entry name" value="Translation factors"/>
    <property type="match status" value="1"/>
</dbReference>
<accession>A0A368FAA2</accession>
<evidence type="ECO:0000259" key="6">
    <source>
        <dbReference type="PROSITE" id="PS51722"/>
    </source>
</evidence>
<dbReference type="FunFam" id="3.40.50.300:FF:000112">
    <property type="entry name" value="Eukaryotic translation initiation factor 5B"/>
    <property type="match status" value="1"/>
</dbReference>
<dbReference type="GO" id="GO:0005739">
    <property type="term" value="C:mitochondrion"/>
    <property type="evidence" value="ECO:0007669"/>
    <property type="project" value="TreeGrafter"/>
</dbReference>
<comment type="caution">
    <text evidence="7">The sequence shown here is derived from an EMBL/GenBank/DDBJ whole genome shotgun (WGS) entry which is preliminary data.</text>
</comment>
<keyword evidence="2" id="KW-0396">Initiation factor</keyword>
<dbReference type="STRING" id="29170.A0A368FAA2"/>
<evidence type="ECO:0000256" key="1">
    <source>
        <dbReference type="ARBA" id="ARBA00007733"/>
    </source>
</evidence>
<dbReference type="GO" id="GO:0003924">
    <property type="term" value="F:GTPase activity"/>
    <property type="evidence" value="ECO:0007669"/>
    <property type="project" value="InterPro"/>
</dbReference>